<keyword evidence="3 7" id="KW-0238">DNA-binding</keyword>
<accession>A0A445N2B4</accession>
<feature type="domain" description="Response regulatory" evidence="6">
    <location>
        <begin position="4"/>
        <end position="118"/>
    </location>
</feature>
<evidence type="ECO:0000256" key="1">
    <source>
        <dbReference type="ARBA" id="ARBA00022553"/>
    </source>
</evidence>
<evidence type="ECO:0000256" key="3">
    <source>
        <dbReference type="ARBA" id="ARBA00023125"/>
    </source>
</evidence>
<proteinExistence type="predicted"/>
<dbReference type="InterPro" id="IPR039420">
    <property type="entry name" value="WalR-like"/>
</dbReference>
<dbReference type="SUPFAM" id="SSF52172">
    <property type="entry name" value="CheY-like"/>
    <property type="match status" value="1"/>
</dbReference>
<dbReference type="GO" id="GO:0000156">
    <property type="term" value="F:phosphorelay response regulator activity"/>
    <property type="evidence" value="ECO:0007669"/>
    <property type="project" value="TreeGrafter"/>
</dbReference>
<dbReference type="AlphaFoldDB" id="A0A445N2B4"/>
<feature type="modified residue" description="4-aspartylphosphate" evidence="4">
    <location>
        <position position="53"/>
    </location>
</feature>
<dbReference type="GO" id="GO:0000976">
    <property type="term" value="F:transcription cis-regulatory region binding"/>
    <property type="evidence" value="ECO:0007669"/>
    <property type="project" value="TreeGrafter"/>
</dbReference>
<protein>
    <submittedName>
        <fullName evidence="7">Response regulator with CheY-like receiver, AAA-type ATPase, and DNA-binding domains</fullName>
    </submittedName>
</protein>
<dbReference type="Gene3D" id="3.40.50.2300">
    <property type="match status" value="1"/>
</dbReference>
<keyword evidence="2" id="KW-0902">Two-component regulatory system</keyword>
<evidence type="ECO:0000313" key="7">
    <source>
        <dbReference type="EMBL" id="SPD75844.1"/>
    </source>
</evidence>
<evidence type="ECO:0000256" key="4">
    <source>
        <dbReference type="PROSITE-ProRule" id="PRU00169"/>
    </source>
</evidence>
<reference evidence="7" key="1">
    <citation type="submission" date="2018-01" db="EMBL/GenBank/DDBJ databases">
        <authorList>
            <person name="Regsiter A."/>
            <person name="William W."/>
        </authorList>
    </citation>
    <scope>NUCLEOTIDE SEQUENCE</scope>
    <source>
        <strain evidence="7">TRIP AH-1</strain>
    </source>
</reference>
<dbReference type="PANTHER" id="PTHR48111">
    <property type="entry name" value="REGULATOR OF RPOS"/>
    <property type="match status" value="1"/>
</dbReference>
<gene>
    <name evidence="7" type="ORF">PITCH_A760054</name>
</gene>
<feature type="coiled-coil region" evidence="5">
    <location>
        <begin position="107"/>
        <end position="134"/>
    </location>
</feature>
<evidence type="ECO:0000259" key="6">
    <source>
        <dbReference type="PROSITE" id="PS50110"/>
    </source>
</evidence>
<sequence>MKTRILLVDDEEDFVQVLSERLKIRDYNVDTSFSGEDALAKVKNHDFDVVILDVAMPGMNGITALREIKAVKPLTEVIMLTGKATVDTAIEGMKLGAYDYVLKPCDTEKLSADINKAHQRKTEHEDRIREAKVRDILVSRGV</sequence>
<evidence type="ECO:0000256" key="5">
    <source>
        <dbReference type="SAM" id="Coils"/>
    </source>
</evidence>
<organism evidence="7">
    <name type="scientific">uncultured Desulfobacterium sp</name>
    <dbReference type="NCBI Taxonomy" id="201089"/>
    <lineage>
        <taxon>Bacteria</taxon>
        <taxon>Pseudomonadati</taxon>
        <taxon>Thermodesulfobacteriota</taxon>
        <taxon>Desulfobacteria</taxon>
        <taxon>Desulfobacterales</taxon>
        <taxon>Desulfobacteriaceae</taxon>
        <taxon>Desulfobacterium</taxon>
        <taxon>environmental samples</taxon>
    </lineage>
</organism>
<dbReference type="PROSITE" id="PS50110">
    <property type="entry name" value="RESPONSE_REGULATORY"/>
    <property type="match status" value="1"/>
</dbReference>
<dbReference type="GO" id="GO:0005829">
    <property type="term" value="C:cytosol"/>
    <property type="evidence" value="ECO:0007669"/>
    <property type="project" value="TreeGrafter"/>
</dbReference>
<dbReference type="EMBL" id="OJIN01000221">
    <property type="protein sequence ID" value="SPD75844.1"/>
    <property type="molecule type" value="Genomic_DNA"/>
</dbReference>
<dbReference type="InterPro" id="IPR001789">
    <property type="entry name" value="Sig_transdc_resp-reg_receiver"/>
</dbReference>
<keyword evidence="1 4" id="KW-0597">Phosphoprotein</keyword>
<name>A0A445N2B4_9BACT</name>
<dbReference type="GO" id="GO:0006355">
    <property type="term" value="P:regulation of DNA-templated transcription"/>
    <property type="evidence" value="ECO:0007669"/>
    <property type="project" value="TreeGrafter"/>
</dbReference>
<keyword evidence="5" id="KW-0175">Coiled coil</keyword>
<dbReference type="InterPro" id="IPR011006">
    <property type="entry name" value="CheY-like_superfamily"/>
</dbReference>
<evidence type="ECO:0000256" key="2">
    <source>
        <dbReference type="ARBA" id="ARBA00023012"/>
    </source>
</evidence>
<dbReference type="PANTHER" id="PTHR48111:SF40">
    <property type="entry name" value="PHOSPHATE REGULON TRANSCRIPTIONAL REGULATORY PROTEIN PHOB"/>
    <property type="match status" value="1"/>
</dbReference>
<dbReference type="SMART" id="SM00448">
    <property type="entry name" value="REC"/>
    <property type="match status" value="1"/>
</dbReference>
<dbReference type="Pfam" id="PF00072">
    <property type="entry name" value="Response_reg"/>
    <property type="match status" value="1"/>
</dbReference>
<dbReference type="GO" id="GO:0032993">
    <property type="term" value="C:protein-DNA complex"/>
    <property type="evidence" value="ECO:0007669"/>
    <property type="project" value="TreeGrafter"/>
</dbReference>